<evidence type="ECO:0000256" key="5">
    <source>
        <dbReference type="ARBA" id="ARBA00023237"/>
    </source>
</evidence>
<dbReference type="Pfam" id="PF14322">
    <property type="entry name" value="SusD-like_3"/>
    <property type="match status" value="1"/>
</dbReference>
<organism evidence="8 9">
    <name type="scientific">Coprobacter fastidiosus</name>
    <dbReference type="NCBI Taxonomy" id="1099853"/>
    <lineage>
        <taxon>Bacteria</taxon>
        <taxon>Pseudomonadati</taxon>
        <taxon>Bacteroidota</taxon>
        <taxon>Bacteroidia</taxon>
        <taxon>Bacteroidales</taxon>
        <taxon>Barnesiellaceae</taxon>
        <taxon>Coprobacter</taxon>
    </lineage>
</organism>
<dbReference type="Gene3D" id="1.25.40.390">
    <property type="match status" value="2"/>
</dbReference>
<feature type="domain" description="SusD-like N-terminal" evidence="7">
    <location>
        <begin position="19"/>
        <end position="217"/>
    </location>
</feature>
<dbReference type="InterPro" id="IPR011990">
    <property type="entry name" value="TPR-like_helical_dom_sf"/>
</dbReference>
<dbReference type="InterPro" id="IPR033985">
    <property type="entry name" value="SusD-like_N"/>
</dbReference>
<evidence type="ECO:0000256" key="4">
    <source>
        <dbReference type="ARBA" id="ARBA00023136"/>
    </source>
</evidence>
<dbReference type="InterPro" id="IPR012944">
    <property type="entry name" value="SusD_RagB_dom"/>
</dbReference>
<evidence type="ECO:0000313" key="9">
    <source>
        <dbReference type="Proteomes" id="UP000262954"/>
    </source>
</evidence>
<feature type="domain" description="RagB/SusD" evidence="6">
    <location>
        <begin position="321"/>
        <end position="458"/>
    </location>
</feature>
<comment type="subcellular location">
    <subcellularLocation>
        <location evidence="1">Cell outer membrane</location>
    </subcellularLocation>
</comment>
<name>A0A354M1L7_9BACT</name>
<protein>
    <submittedName>
        <fullName evidence="8">RagB/SusD family nutrient uptake outer membrane protein</fullName>
    </submittedName>
</protein>
<proteinExistence type="inferred from homology"/>
<dbReference type="AlphaFoldDB" id="A0A354M1L7"/>
<keyword evidence="4" id="KW-0472">Membrane</keyword>
<dbReference type="Proteomes" id="UP000262954">
    <property type="component" value="Unassembled WGS sequence"/>
</dbReference>
<gene>
    <name evidence="8" type="ORF">DDY73_05320</name>
</gene>
<dbReference type="SUPFAM" id="SSF48452">
    <property type="entry name" value="TPR-like"/>
    <property type="match status" value="1"/>
</dbReference>
<evidence type="ECO:0000256" key="2">
    <source>
        <dbReference type="ARBA" id="ARBA00006275"/>
    </source>
</evidence>
<evidence type="ECO:0000313" key="8">
    <source>
        <dbReference type="EMBL" id="HBJ08406.1"/>
    </source>
</evidence>
<evidence type="ECO:0000256" key="3">
    <source>
        <dbReference type="ARBA" id="ARBA00022729"/>
    </source>
</evidence>
<accession>A0A354M1L7</accession>
<dbReference type="EMBL" id="DNWC01000072">
    <property type="protein sequence ID" value="HBJ08406.1"/>
    <property type="molecule type" value="Genomic_DNA"/>
</dbReference>
<evidence type="ECO:0000256" key="1">
    <source>
        <dbReference type="ARBA" id="ARBA00004442"/>
    </source>
</evidence>
<dbReference type="GO" id="GO:0009279">
    <property type="term" value="C:cell outer membrane"/>
    <property type="evidence" value="ECO:0007669"/>
    <property type="project" value="UniProtKB-SubCell"/>
</dbReference>
<evidence type="ECO:0000259" key="7">
    <source>
        <dbReference type="Pfam" id="PF14322"/>
    </source>
</evidence>
<dbReference type="PROSITE" id="PS51257">
    <property type="entry name" value="PROKAR_LIPOPROTEIN"/>
    <property type="match status" value="1"/>
</dbReference>
<reference evidence="8 9" key="1">
    <citation type="journal article" date="2018" name="Nat. Biotechnol.">
        <title>A standardized bacterial taxonomy based on genome phylogeny substantially revises the tree of life.</title>
        <authorList>
            <person name="Parks D.H."/>
            <person name="Chuvochina M."/>
            <person name="Waite D.W."/>
            <person name="Rinke C."/>
            <person name="Skarshewski A."/>
            <person name="Chaumeil P.A."/>
            <person name="Hugenholtz P."/>
        </authorList>
    </citation>
    <scope>NUCLEOTIDE SEQUENCE [LARGE SCALE GENOMIC DNA]</scope>
    <source>
        <strain evidence="8">UBA11482</strain>
    </source>
</reference>
<evidence type="ECO:0000259" key="6">
    <source>
        <dbReference type="Pfam" id="PF07980"/>
    </source>
</evidence>
<dbReference type="Pfam" id="PF07980">
    <property type="entry name" value="SusD_RagB"/>
    <property type="match status" value="1"/>
</dbReference>
<comment type="similarity">
    <text evidence="2">Belongs to the SusD family.</text>
</comment>
<keyword evidence="5" id="KW-0998">Cell outer membrane</keyword>
<comment type="caution">
    <text evidence="8">The sequence shown here is derived from an EMBL/GenBank/DDBJ whole genome shotgun (WGS) entry which is preliminary data.</text>
</comment>
<sequence>MKRLFITYLLFLSLSSCKEFLDIKPHEETIPQSAEEFSALLHTHLNELDYGGESAIIPNSSQIATNESACDNLEVALTQTDGGSLLKNYIADIAIPERNYYNYYKIIRDCNIILGEMKDIESDMAKNILGTAYAMRGVCYYELMRLYCDVYDPLQKSQLGLQLVTTFDMEERPIRSSLEETMILIEEDLKKALSYNVQEPIWRFTADVVKGYLARFYFWTRQWDNAIYYAGEVIKSHPLVDREGYKAMMENGYSLKGNMLIKSELISSSSSEQEGAGTYKPLNYRPASKRLIDTFSDTEKANDIRYEMNFSKKRIATKFIFSGMRSAEMLLIRAESYYHKDREDLALADINTLRGNRISNYEPLTLSTLPEPTPGTDYITQDVTGAPLTKLMALILTERRKELFLENDRFYELKRNGRPEFWVAVNGQKYTSRKFMYNFPIPIRDTKLIPGLQQNEGYEDYIIN</sequence>
<keyword evidence="3" id="KW-0732">Signal</keyword>